<feature type="domain" description="EGF-like calcium-binding" evidence="4">
    <location>
        <begin position="62"/>
        <end position="102"/>
    </location>
</feature>
<sequence>MRTVKSICKNLNNLNQFKGEECAETCGKTEWDMDCTRECHCDGGAQCNAETGACPGGKCNPDIDECAEKDDLCPREQPDCVNTPGAYLCICYEYDNTTNTCKGTLPVKIGKSESIAVSIVPVQPVLASTTTSSNLGTTKRSSTTTQSSVQSNSLNDFKTTQSTPLSIKVDFYSFQ</sequence>
<keyword evidence="2" id="KW-1015">Disulfide bond</keyword>
<dbReference type="EMBL" id="UZAJ01013613">
    <property type="protein sequence ID" value="VDO67536.1"/>
    <property type="molecule type" value="Genomic_DNA"/>
</dbReference>
<reference evidence="7" key="1">
    <citation type="submission" date="2016-06" db="UniProtKB">
        <authorList>
            <consortium name="WormBaseParasite"/>
        </authorList>
    </citation>
    <scope>IDENTIFICATION</scope>
</reference>
<reference evidence="5 6" key="2">
    <citation type="submission" date="2018-11" db="EMBL/GenBank/DDBJ databases">
        <authorList>
            <consortium name="Pathogen Informatics"/>
        </authorList>
    </citation>
    <scope>NUCLEOTIDE SEQUENCE [LARGE SCALE GENOMIC DNA]</scope>
</reference>
<gene>
    <name evidence="5" type="ORF">OFLC_LOCUS10314</name>
</gene>
<dbReference type="Pfam" id="PF07645">
    <property type="entry name" value="EGF_CA"/>
    <property type="match status" value="1"/>
</dbReference>
<dbReference type="InterPro" id="IPR049883">
    <property type="entry name" value="NOTCH1_EGF-like"/>
</dbReference>
<protein>
    <submittedName>
        <fullName evidence="7">EGF_CA domain-containing protein</fullName>
    </submittedName>
</protein>
<organism evidence="7">
    <name type="scientific">Onchocerca flexuosa</name>
    <dbReference type="NCBI Taxonomy" id="387005"/>
    <lineage>
        <taxon>Eukaryota</taxon>
        <taxon>Metazoa</taxon>
        <taxon>Ecdysozoa</taxon>
        <taxon>Nematoda</taxon>
        <taxon>Chromadorea</taxon>
        <taxon>Rhabditida</taxon>
        <taxon>Spirurina</taxon>
        <taxon>Spiruromorpha</taxon>
        <taxon>Filarioidea</taxon>
        <taxon>Onchocercidae</taxon>
        <taxon>Onchocerca</taxon>
    </lineage>
</organism>
<feature type="region of interest" description="Disordered" evidence="3">
    <location>
        <begin position="130"/>
        <end position="155"/>
    </location>
</feature>
<evidence type="ECO:0000256" key="1">
    <source>
        <dbReference type="ARBA" id="ARBA00022536"/>
    </source>
</evidence>
<evidence type="ECO:0000256" key="3">
    <source>
        <dbReference type="SAM" id="MobiDB-lite"/>
    </source>
</evidence>
<evidence type="ECO:0000313" key="6">
    <source>
        <dbReference type="Proteomes" id="UP000267606"/>
    </source>
</evidence>
<dbReference type="AlphaFoldDB" id="A0A183HS52"/>
<name>A0A183HS52_9BILA</name>
<proteinExistence type="predicted"/>
<keyword evidence="6" id="KW-1185">Reference proteome</keyword>
<dbReference type="InterPro" id="IPR018097">
    <property type="entry name" value="EGF_Ca-bd_CS"/>
</dbReference>
<evidence type="ECO:0000313" key="5">
    <source>
        <dbReference type="EMBL" id="VDO67536.1"/>
    </source>
</evidence>
<dbReference type="Gene3D" id="2.10.25.10">
    <property type="entry name" value="Laminin"/>
    <property type="match status" value="1"/>
</dbReference>
<dbReference type="InterPro" id="IPR001881">
    <property type="entry name" value="EGF-like_Ca-bd_dom"/>
</dbReference>
<dbReference type="GO" id="GO:0005509">
    <property type="term" value="F:calcium ion binding"/>
    <property type="evidence" value="ECO:0007669"/>
    <property type="project" value="InterPro"/>
</dbReference>
<dbReference type="SUPFAM" id="SSF57196">
    <property type="entry name" value="EGF/Laminin"/>
    <property type="match status" value="1"/>
</dbReference>
<dbReference type="SMART" id="SM00179">
    <property type="entry name" value="EGF_CA"/>
    <property type="match status" value="1"/>
</dbReference>
<dbReference type="WBParaSite" id="OFLC_0001031301-mRNA-1">
    <property type="protein sequence ID" value="OFLC_0001031301-mRNA-1"/>
    <property type="gene ID" value="OFLC_0001031301"/>
</dbReference>
<accession>A0A183HS52</accession>
<dbReference type="PROSITE" id="PS01187">
    <property type="entry name" value="EGF_CA"/>
    <property type="match status" value="1"/>
</dbReference>
<feature type="compositionally biased region" description="Low complexity" evidence="3">
    <location>
        <begin position="137"/>
        <end position="153"/>
    </location>
</feature>
<keyword evidence="1" id="KW-0245">EGF-like domain</keyword>
<evidence type="ECO:0000256" key="2">
    <source>
        <dbReference type="ARBA" id="ARBA00023157"/>
    </source>
</evidence>
<dbReference type="Proteomes" id="UP000267606">
    <property type="component" value="Unassembled WGS sequence"/>
</dbReference>
<evidence type="ECO:0000259" key="4">
    <source>
        <dbReference type="SMART" id="SM00179"/>
    </source>
</evidence>
<evidence type="ECO:0000313" key="7">
    <source>
        <dbReference type="WBParaSite" id="OFLC_0001031301-mRNA-1"/>
    </source>
</evidence>